<name>A0A2P6QJL1_ROSCH</name>
<keyword evidence="2" id="KW-1185">Reference proteome</keyword>
<dbReference type="AlphaFoldDB" id="A0A2P6QJL1"/>
<dbReference type="Pfam" id="PF05056">
    <property type="entry name" value="DUF674"/>
    <property type="match status" value="1"/>
</dbReference>
<protein>
    <submittedName>
        <fullName evidence="1">Uncharacterized protein</fullName>
    </submittedName>
</protein>
<comment type="caution">
    <text evidence="1">The sequence shown here is derived from an EMBL/GenBank/DDBJ whole genome shotgun (WGS) entry which is preliminary data.</text>
</comment>
<proteinExistence type="predicted"/>
<dbReference type="InterPro" id="IPR007750">
    <property type="entry name" value="DUF674"/>
</dbReference>
<accession>A0A2P6QJL1</accession>
<dbReference type="STRING" id="74649.A0A2P6QJL1"/>
<dbReference type="PANTHER" id="PTHR33103">
    <property type="entry name" value="OS01G0153900 PROTEIN"/>
    <property type="match status" value="1"/>
</dbReference>
<sequence>MPPLSSVICSLFTKLKVMDACTTEELAFNVGVGEVLEMLVCSLVSKMPLSESLLKPKSKPNLSNEYPNQGICIEPQMVGSWMNEEGNISLKLMVSKSQKIVCYAEAGEDFVNLLFNFLTVPLGFIINRSGIARPL</sequence>
<dbReference type="Gramene" id="PRQ34349">
    <property type="protein sequence ID" value="PRQ34349"/>
    <property type="gene ID" value="RchiOBHm_Chr5g0067821"/>
</dbReference>
<dbReference type="Proteomes" id="UP000238479">
    <property type="component" value="Chromosome 5"/>
</dbReference>
<gene>
    <name evidence="1" type="ORF">RchiOBHm_Chr5g0067821</name>
</gene>
<evidence type="ECO:0000313" key="2">
    <source>
        <dbReference type="Proteomes" id="UP000238479"/>
    </source>
</evidence>
<evidence type="ECO:0000313" key="1">
    <source>
        <dbReference type="EMBL" id="PRQ34349.1"/>
    </source>
</evidence>
<dbReference type="PANTHER" id="PTHR33103:SF27">
    <property type="entry name" value="OS04G0594700 PROTEIN"/>
    <property type="match status" value="1"/>
</dbReference>
<organism evidence="1 2">
    <name type="scientific">Rosa chinensis</name>
    <name type="common">China rose</name>
    <dbReference type="NCBI Taxonomy" id="74649"/>
    <lineage>
        <taxon>Eukaryota</taxon>
        <taxon>Viridiplantae</taxon>
        <taxon>Streptophyta</taxon>
        <taxon>Embryophyta</taxon>
        <taxon>Tracheophyta</taxon>
        <taxon>Spermatophyta</taxon>
        <taxon>Magnoliopsida</taxon>
        <taxon>eudicotyledons</taxon>
        <taxon>Gunneridae</taxon>
        <taxon>Pentapetalae</taxon>
        <taxon>rosids</taxon>
        <taxon>fabids</taxon>
        <taxon>Rosales</taxon>
        <taxon>Rosaceae</taxon>
        <taxon>Rosoideae</taxon>
        <taxon>Rosoideae incertae sedis</taxon>
        <taxon>Rosa</taxon>
    </lineage>
</organism>
<reference evidence="1 2" key="1">
    <citation type="journal article" date="2018" name="Nat. Genet.">
        <title>The Rosa genome provides new insights in the design of modern roses.</title>
        <authorList>
            <person name="Bendahmane M."/>
        </authorList>
    </citation>
    <scope>NUCLEOTIDE SEQUENCE [LARGE SCALE GENOMIC DNA]</scope>
    <source>
        <strain evidence="2">cv. Old Blush</strain>
    </source>
</reference>
<dbReference type="EMBL" id="PDCK01000043">
    <property type="protein sequence ID" value="PRQ34349.1"/>
    <property type="molecule type" value="Genomic_DNA"/>
</dbReference>